<dbReference type="InterPro" id="IPR011990">
    <property type="entry name" value="TPR-like_helical_dom_sf"/>
</dbReference>
<comment type="caution">
    <text evidence="2">The sequence shown here is derived from an EMBL/GenBank/DDBJ whole genome shotgun (WGS) entry which is preliminary data.</text>
</comment>
<evidence type="ECO:0000313" key="3">
    <source>
        <dbReference type="Proteomes" id="UP000323720"/>
    </source>
</evidence>
<keyword evidence="2" id="KW-0449">Lipoprotein</keyword>
<dbReference type="AlphaFoldDB" id="A0A5D0RCV8"/>
<keyword evidence="3" id="KW-1185">Reference proteome</keyword>
<dbReference type="OrthoDB" id="725917at2"/>
<dbReference type="Gene3D" id="1.25.40.390">
    <property type="match status" value="1"/>
</dbReference>
<organism evidence="2 3">
    <name type="scientific">Bizionia myxarmorum</name>
    <dbReference type="NCBI Taxonomy" id="291186"/>
    <lineage>
        <taxon>Bacteria</taxon>
        <taxon>Pseudomonadati</taxon>
        <taxon>Bacteroidota</taxon>
        <taxon>Flavobacteriia</taxon>
        <taxon>Flavobacteriales</taxon>
        <taxon>Flavobacteriaceae</taxon>
        <taxon>Bizionia</taxon>
    </lineage>
</organism>
<name>A0A5D0RCV8_9FLAO</name>
<dbReference type="InterPro" id="IPR041662">
    <property type="entry name" value="SusD-like_2"/>
</dbReference>
<gene>
    <name evidence="2" type="ORF">ES674_06095</name>
</gene>
<dbReference type="RefSeq" id="WP_148403078.1">
    <property type="nucleotide sequence ID" value="NZ_VSKK01000001.1"/>
</dbReference>
<feature type="signal peptide" evidence="1">
    <location>
        <begin position="1"/>
        <end position="23"/>
    </location>
</feature>
<feature type="chain" id="PRO_5022934721" evidence="1">
    <location>
        <begin position="24"/>
        <end position="494"/>
    </location>
</feature>
<evidence type="ECO:0000256" key="1">
    <source>
        <dbReference type="SAM" id="SignalP"/>
    </source>
</evidence>
<dbReference type="Proteomes" id="UP000323720">
    <property type="component" value="Unassembled WGS sequence"/>
</dbReference>
<sequence length="494" mass="54019">MKTKYKFLLLVVLAITVSCSDYLDVNDNPNSPSADDVTPDLILAGAMSNTYRTQARSMNRLGNVMMNNWGANVNSYTGGFAEEFSLAINNNFYNDIFTGLYRGTYNFQAIIDYEGDAYNNHKAISKIMKSFYMQYVVDLYGDVPYFEAHQGIKNLTPAYDNDRVVYEELYKQVTEAIDLINAADANTIPVGSEDIIFNGSMSSWIAFGNSLRLRILLRQTIDAESGDAESLAFITSKFPDLQTVGFLNNNAAINPGYSNGSTAQQNPFYNLFGFSNNETTSTGYNFYRASKYAVDFLTNTGDDRLNRLYDKADDGSGVVVGHEQGADSDNSPAGLSPLGEGVLINSAQDGYVMTAAESLLMQSEAQLKGYIPGDPKASFEAAVTASFQLLGADESGYDTDGLPAGIGWTGTPSDQFEAIMRQKWIATNGVNAIESYIEFTRTGFPDDIPLALTAQSSTRPKRLMYPSDEYISNSANVPAQVSADVFATGPFWAQ</sequence>
<reference evidence="2 3" key="1">
    <citation type="submission" date="2019-08" db="EMBL/GenBank/DDBJ databases">
        <title>Genomes of Antarctic Bizionia species.</title>
        <authorList>
            <person name="Bowman J.P."/>
        </authorList>
    </citation>
    <scope>NUCLEOTIDE SEQUENCE [LARGE SCALE GENOMIC DNA]</scope>
    <source>
        <strain evidence="2 3">ADA-4</strain>
    </source>
</reference>
<dbReference type="EMBL" id="VSKK01000001">
    <property type="protein sequence ID" value="TYB79342.1"/>
    <property type="molecule type" value="Genomic_DNA"/>
</dbReference>
<dbReference type="Pfam" id="PF12771">
    <property type="entry name" value="SusD-like_2"/>
    <property type="match status" value="1"/>
</dbReference>
<evidence type="ECO:0000313" key="2">
    <source>
        <dbReference type="EMBL" id="TYB79342.1"/>
    </source>
</evidence>
<accession>A0A5D0RCV8</accession>
<proteinExistence type="predicted"/>
<dbReference type="PROSITE" id="PS51257">
    <property type="entry name" value="PROKAR_LIPOPROTEIN"/>
    <property type="match status" value="1"/>
</dbReference>
<keyword evidence="1" id="KW-0732">Signal</keyword>
<protein>
    <submittedName>
        <fullName evidence="2">SusD/RagB family nutrient-binding outer membrane lipoprotein</fullName>
    </submittedName>
</protein>
<dbReference type="SUPFAM" id="SSF48452">
    <property type="entry name" value="TPR-like"/>
    <property type="match status" value="1"/>
</dbReference>